<accession>A0A1E5WA78</accession>
<name>A0A1E5WA78_9POAL</name>
<evidence type="ECO:0000256" key="1">
    <source>
        <dbReference type="SAM" id="Phobius"/>
    </source>
</evidence>
<reference evidence="2 3" key="1">
    <citation type="submission" date="2016-09" db="EMBL/GenBank/DDBJ databases">
        <title>The draft genome of Dichanthelium oligosanthes: A C3 panicoid grass species.</title>
        <authorList>
            <person name="Studer A.J."/>
            <person name="Schnable J.C."/>
            <person name="Brutnell T.P."/>
        </authorList>
    </citation>
    <scope>NUCLEOTIDE SEQUENCE [LARGE SCALE GENOMIC DNA]</scope>
    <source>
        <strain evidence="3">cv. Kellogg 1175</strain>
        <tissue evidence="2">Leaf</tissue>
    </source>
</reference>
<dbReference type="AlphaFoldDB" id="A0A1E5WA78"/>
<evidence type="ECO:0000313" key="3">
    <source>
        <dbReference type="Proteomes" id="UP000095767"/>
    </source>
</evidence>
<feature type="transmembrane region" description="Helical" evidence="1">
    <location>
        <begin position="109"/>
        <end position="130"/>
    </location>
</feature>
<keyword evidence="1" id="KW-0472">Membrane</keyword>
<dbReference type="EMBL" id="LWDX02015700">
    <property type="protein sequence ID" value="OEL34311.1"/>
    <property type="molecule type" value="Genomic_DNA"/>
</dbReference>
<feature type="transmembrane region" description="Helical" evidence="1">
    <location>
        <begin position="68"/>
        <end position="88"/>
    </location>
</feature>
<organism evidence="2 3">
    <name type="scientific">Dichanthelium oligosanthes</name>
    <dbReference type="NCBI Taxonomy" id="888268"/>
    <lineage>
        <taxon>Eukaryota</taxon>
        <taxon>Viridiplantae</taxon>
        <taxon>Streptophyta</taxon>
        <taxon>Embryophyta</taxon>
        <taxon>Tracheophyta</taxon>
        <taxon>Spermatophyta</taxon>
        <taxon>Magnoliopsida</taxon>
        <taxon>Liliopsida</taxon>
        <taxon>Poales</taxon>
        <taxon>Poaceae</taxon>
        <taxon>PACMAD clade</taxon>
        <taxon>Panicoideae</taxon>
        <taxon>Panicodae</taxon>
        <taxon>Paniceae</taxon>
        <taxon>Dichantheliinae</taxon>
        <taxon>Dichanthelium</taxon>
    </lineage>
</organism>
<keyword evidence="3" id="KW-1185">Reference proteome</keyword>
<gene>
    <name evidence="2" type="ORF">BAE44_0004668</name>
</gene>
<protein>
    <submittedName>
        <fullName evidence="2">Uncharacterized protein</fullName>
    </submittedName>
</protein>
<dbReference type="Proteomes" id="UP000095767">
    <property type="component" value="Unassembled WGS sequence"/>
</dbReference>
<feature type="transmembrane region" description="Helical" evidence="1">
    <location>
        <begin position="212"/>
        <end position="231"/>
    </location>
</feature>
<feature type="transmembrane region" description="Helical" evidence="1">
    <location>
        <begin position="36"/>
        <end position="56"/>
    </location>
</feature>
<dbReference type="STRING" id="888268.A0A1E5WA78"/>
<sequence>MAGPAPLPPAPPATLSQVRPSEREEQWNKAKENLNIGAAATAFGFSIMLGWVFVFLPKEFKHPGDVQLTVSLLLSFATYLSGKALMLLSLNTLGHEVLVSGGHRVATKCLVAACAGLSVLTLLSLLMALLPGRVHIVLAVVSAIMLVAAGTHWFLRRSTDGGGEAARDDEEQELDAASKTISCVTISAFGGLIGVLFSASKISSGVDAVDRAAIFFIFATAILGMFVMTVTKITN</sequence>
<proteinExistence type="predicted"/>
<comment type="caution">
    <text evidence="2">The sequence shown here is derived from an EMBL/GenBank/DDBJ whole genome shotgun (WGS) entry which is preliminary data.</text>
</comment>
<evidence type="ECO:0000313" key="2">
    <source>
        <dbReference type="EMBL" id="OEL34311.1"/>
    </source>
</evidence>
<keyword evidence="1" id="KW-1133">Transmembrane helix</keyword>
<dbReference type="OrthoDB" id="695950at2759"/>
<keyword evidence="1" id="KW-0812">Transmembrane</keyword>
<feature type="transmembrane region" description="Helical" evidence="1">
    <location>
        <begin position="176"/>
        <end position="200"/>
    </location>
</feature>
<feature type="transmembrane region" description="Helical" evidence="1">
    <location>
        <begin position="136"/>
        <end position="155"/>
    </location>
</feature>